<organism evidence="9 10">
    <name type="scientific">Pseudomonas eucalypticola</name>
    <dbReference type="NCBI Taxonomy" id="2599595"/>
    <lineage>
        <taxon>Bacteria</taxon>
        <taxon>Pseudomonadati</taxon>
        <taxon>Pseudomonadota</taxon>
        <taxon>Gammaproteobacteria</taxon>
        <taxon>Pseudomonadales</taxon>
        <taxon>Pseudomonadaceae</taxon>
        <taxon>Pseudomonas</taxon>
    </lineage>
</organism>
<dbReference type="Gene3D" id="3.30.450.20">
    <property type="entry name" value="PAS domain"/>
    <property type="match status" value="2"/>
</dbReference>
<evidence type="ECO:0000256" key="1">
    <source>
        <dbReference type="ARBA" id="ARBA00012282"/>
    </source>
</evidence>
<dbReference type="NCBIfam" id="TIGR00254">
    <property type="entry name" value="GGDEF"/>
    <property type="match status" value="1"/>
</dbReference>
<evidence type="ECO:0000313" key="9">
    <source>
        <dbReference type="EMBL" id="QKZ05016.1"/>
    </source>
</evidence>
<accession>A0A7D5D7Z9</accession>
<feature type="transmembrane region" description="Helical" evidence="4">
    <location>
        <begin position="50"/>
        <end position="70"/>
    </location>
</feature>
<dbReference type="SUPFAM" id="SSF141868">
    <property type="entry name" value="EAL domain-like"/>
    <property type="match status" value="1"/>
</dbReference>
<dbReference type="InterPro" id="IPR035965">
    <property type="entry name" value="PAS-like_dom_sf"/>
</dbReference>
<dbReference type="PANTHER" id="PTHR44757">
    <property type="entry name" value="DIGUANYLATE CYCLASE DGCP"/>
    <property type="match status" value="1"/>
</dbReference>
<evidence type="ECO:0000259" key="7">
    <source>
        <dbReference type="PROSITE" id="PS50883"/>
    </source>
</evidence>
<dbReference type="Pfam" id="PF00990">
    <property type="entry name" value="GGDEF"/>
    <property type="match status" value="1"/>
</dbReference>
<evidence type="ECO:0000256" key="2">
    <source>
        <dbReference type="ARBA" id="ARBA00022636"/>
    </source>
</evidence>
<keyword evidence="4" id="KW-1133">Transmembrane helix</keyword>
<sequence>MIKKTIQKVRWTPSLRAPGTRYLLITATLLTGLLALTAVESWQQAAQSPLVAACVAALVLLAMLAVQLGISQRLVRQRNLELKRQIADQTIIRASLARSEDRFRSLFERSPDAVWILDQRGFSSQANAAMLEAFGFSDAAAFKNISPLDLSPPLQEDGTPSAVRAAALLAAASEMGVQRFEWLHRRLDGRCFPAEVTLSILDLEGEPVTFAVVRDISKRRQAETELLRQKTLFQAIVDNAPSLIYMFDPQGRLVLCNQLYEQVVGRTSSELTGQRRDDFMVPADARQQNVHDSAVLSTGQSRRFEDIHHDAQGRAITYLTTKCPLRTPDGNLLGVLGISNDITRLKETQAALERLAHYDAITGLPNRVLFHQRLSEAIRLAMPHDRHVAVLVLDLDGFKTVNDTLGHPTGDLLLREATVRLQRNLRPGDLVARLGGDEFAFVMPVHRQPEEVISRLPLLLACLQEPFDLEGSRVLITASMGLALYPADGSTADALLRHADTAMYAAKEGGRNDYRVYQRHMTQHMQERVSLEHALRRALENQELEVWYQPKLSLADGQLAGAEALLRWRDPHAGLVSPADFIPLAERTGLIVPMGEWLLDQVCAQLRAWRDHDRFDGHVAVNVAVPQIERSDFADTVTRALQRYQLPARLLEVEVTESLFLESRQLARSVLGRLQAMGVTTAVDDFGTGYSSLAYLHLLPVDNLKIDRAFIQELPHSPTHMAITRAIIQLGHALKFRVTAEGIETAEQYEFVRQAGCDVGQGYLIARPMPVADFEAWLAQWPAGGMIV</sequence>
<dbReference type="AlphaFoldDB" id="A0A7D5D7Z9"/>
<feature type="transmembrane region" description="Helical" evidence="4">
    <location>
        <begin position="21"/>
        <end position="38"/>
    </location>
</feature>
<feature type="domain" description="PAS" evidence="5">
    <location>
        <begin position="99"/>
        <end position="137"/>
    </location>
</feature>
<reference evidence="9 10" key="1">
    <citation type="submission" date="2020-06" db="EMBL/GenBank/DDBJ databases">
        <title>Pseudomonas eucalypticola sp. nov., an endophyte of Eucalyptus dunnii leaves with biocontrol ability of eucalyptus leaf blight.</title>
        <authorList>
            <person name="Liu Y."/>
            <person name="Song Z."/>
            <person name="Zeng H."/>
            <person name="Lu M."/>
            <person name="Wang X."/>
            <person name="Lian X."/>
            <person name="Zhang Q."/>
        </authorList>
    </citation>
    <scope>NUCLEOTIDE SEQUENCE [LARGE SCALE GENOMIC DNA]</scope>
    <source>
        <strain evidence="9 10">NP-1</strain>
    </source>
</reference>
<evidence type="ECO:0000256" key="4">
    <source>
        <dbReference type="SAM" id="Phobius"/>
    </source>
</evidence>
<dbReference type="RefSeq" id="WP_176571003.1">
    <property type="nucleotide sequence ID" value="NZ_CP056030.1"/>
</dbReference>
<evidence type="ECO:0000259" key="6">
    <source>
        <dbReference type="PROSITE" id="PS50113"/>
    </source>
</evidence>
<evidence type="ECO:0000259" key="5">
    <source>
        <dbReference type="PROSITE" id="PS50112"/>
    </source>
</evidence>
<feature type="domain" description="GGDEF" evidence="8">
    <location>
        <begin position="386"/>
        <end position="519"/>
    </location>
</feature>
<dbReference type="SMART" id="SM00091">
    <property type="entry name" value="PAS"/>
    <property type="match status" value="2"/>
</dbReference>
<dbReference type="CDD" id="cd01949">
    <property type="entry name" value="GGDEF"/>
    <property type="match status" value="1"/>
</dbReference>
<dbReference type="InterPro" id="IPR043128">
    <property type="entry name" value="Rev_trsase/Diguanyl_cyclase"/>
</dbReference>
<keyword evidence="10" id="KW-1185">Reference proteome</keyword>
<dbReference type="FunFam" id="3.20.20.450:FF:000001">
    <property type="entry name" value="Cyclic di-GMP phosphodiesterase yahA"/>
    <property type="match status" value="1"/>
</dbReference>
<dbReference type="KEGG" id="pez:HWQ56_14960"/>
<name>A0A7D5D7Z9_9PSED</name>
<feature type="domain" description="PAC" evidence="6">
    <location>
        <begin position="178"/>
        <end position="228"/>
    </location>
</feature>
<keyword evidence="2" id="KW-0973">c-di-GMP</keyword>
<evidence type="ECO:0000259" key="8">
    <source>
        <dbReference type="PROSITE" id="PS50887"/>
    </source>
</evidence>
<dbReference type="InterPro" id="IPR013656">
    <property type="entry name" value="PAS_4"/>
</dbReference>
<dbReference type="CDD" id="cd01948">
    <property type="entry name" value="EAL"/>
    <property type="match status" value="1"/>
</dbReference>
<proteinExistence type="predicted"/>
<dbReference type="InterPro" id="IPR000014">
    <property type="entry name" value="PAS"/>
</dbReference>
<dbReference type="InterPro" id="IPR052155">
    <property type="entry name" value="Biofilm_reg_signaling"/>
</dbReference>
<dbReference type="PROSITE" id="PS50112">
    <property type="entry name" value="PAS"/>
    <property type="match status" value="2"/>
</dbReference>
<dbReference type="Pfam" id="PF00563">
    <property type="entry name" value="EAL"/>
    <property type="match status" value="1"/>
</dbReference>
<dbReference type="InterPro" id="IPR035919">
    <property type="entry name" value="EAL_sf"/>
</dbReference>
<dbReference type="Pfam" id="PF08448">
    <property type="entry name" value="PAS_4"/>
    <property type="match status" value="1"/>
</dbReference>
<protein>
    <recommendedName>
        <fullName evidence="1">cyclic-guanylate-specific phosphodiesterase</fullName>
        <ecNumber evidence="1">3.1.4.52</ecNumber>
    </recommendedName>
</protein>
<dbReference type="GO" id="GO:0016301">
    <property type="term" value="F:kinase activity"/>
    <property type="evidence" value="ECO:0007669"/>
    <property type="project" value="UniProtKB-KW"/>
</dbReference>
<dbReference type="SUPFAM" id="SSF55073">
    <property type="entry name" value="Nucleotide cyclase"/>
    <property type="match status" value="1"/>
</dbReference>
<dbReference type="NCBIfam" id="TIGR00229">
    <property type="entry name" value="sensory_box"/>
    <property type="match status" value="2"/>
</dbReference>
<dbReference type="InterPro" id="IPR029787">
    <property type="entry name" value="Nucleotide_cyclase"/>
</dbReference>
<dbReference type="EC" id="3.1.4.52" evidence="1"/>
<keyword evidence="3" id="KW-0418">Kinase</keyword>
<feature type="domain" description="PAS" evidence="5">
    <location>
        <begin position="229"/>
        <end position="284"/>
    </location>
</feature>
<gene>
    <name evidence="9" type="ORF">HWQ56_14960</name>
</gene>
<dbReference type="PROSITE" id="PS50887">
    <property type="entry name" value="GGDEF"/>
    <property type="match status" value="1"/>
</dbReference>
<dbReference type="CDD" id="cd00130">
    <property type="entry name" value="PAS"/>
    <property type="match status" value="1"/>
</dbReference>
<dbReference type="InterPro" id="IPR001633">
    <property type="entry name" value="EAL_dom"/>
</dbReference>
<keyword evidence="4" id="KW-0812">Transmembrane</keyword>
<feature type="domain" description="PAC" evidence="6">
    <location>
        <begin position="300"/>
        <end position="354"/>
    </location>
</feature>
<dbReference type="Gene3D" id="3.30.70.270">
    <property type="match status" value="1"/>
</dbReference>
<dbReference type="Gene3D" id="3.20.20.450">
    <property type="entry name" value="EAL domain"/>
    <property type="match status" value="1"/>
</dbReference>
<dbReference type="PANTHER" id="PTHR44757:SF2">
    <property type="entry name" value="BIOFILM ARCHITECTURE MAINTENANCE PROTEIN MBAA"/>
    <property type="match status" value="1"/>
</dbReference>
<dbReference type="PROSITE" id="PS50113">
    <property type="entry name" value="PAC"/>
    <property type="match status" value="2"/>
</dbReference>
<evidence type="ECO:0000256" key="3">
    <source>
        <dbReference type="ARBA" id="ARBA00022777"/>
    </source>
</evidence>
<keyword evidence="3" id="KW-0808">Transferase</keyword>
<dbReference type="Proteomes" id="UP000509568">
    <property type="component" value="Chromosome"/>
</dbReference>
<dbReference type="GO" id="GO:0071111">
    <property type="term" value="F:cyclic-guanylate-specific phosphodiesterase activity"/>
    <property type="evidence" value="ECO:0007669"/>
    <property type="project" value="UniProtKB-EC"/>
</dbReference>
<feature type="domain" description="EAL" evidence="7">
    <location>
        <begin position="528"/>
        <end position="782"/>
    </location>
</feature>
<dbReference type="PROSITE" id="PS50883">
    <property type="entry name" value="EAL"/>
    <property type="match status" value="1"/>
</dbReference>
<dbReference type="InterPro" id="IPR000160">
    <property type="entry name" value="GGDEF_dom"/>
</dbReference>
<evidence type="ECO:0000313" key="10">
    <source>
        <dbReference type="Proteomes" id="UP000509568"/>
    </source>
</evidence>
<dbReference type="Pfam" id="PF13426">
    <property type="entry name" value="PAS_9"/>
    <property type="match status" value="1"/>
</dbReference>
<dbReference type="EMBL" id="CP056030">
    <property type="protein sequence ID" value="QKZ05016.1"/>
    <property type="molecule type" value="Genomic_DNA"/>
</dbReference>
<dbReference type="SMART" id="SM00052">
    <property type="entry name" value="EAL"/>
    <property type="match status" value="1"/>
</dbReference>
<keyword evidence="4" id="KW-0472">Membrane</keyword>
<dbReference type="SMART" id="SM00267">
    <property type="entry name" value="GGDEF"/>
    <property type="match status" value="1"/>
</dbReference>
<dbReference type="InterPro" id="IPR000700">
    <property type="entry name" value="PAS-assoc_C"/>
</dbReference>
<dbReference type="SUPFAM" id="SSF55785">
    <property type="entry name" value="PYP-like sensor domain (PAS domain)"/>
    <property type="match status" value="2"/>
</dbReference>